<evidence type="ECO:0000313" key="3">
    <source>
        <dbReference type="EMBL" id="KAG0142575.1"/>
    </source>
</evidence>
<protein>
    <submittedName>
        <fullName evidence="3">Uncharacterized protein</fullName>
    </submittedName>
</protein>
<keyword evidence="2" id="KW-0472">Membrane</keyword>
<feature type="region of interest" description="Disordered" evidence="1">
    <location>
        <begin position="1"/>
        <end position="37"/>
    </location>
</feature>
<dbReference type="Proteomes" id="UP000886653">
    <property type="component" value="Unassembled WGS sequence"/>
</dbReference>
<dbReference type="OrthoDB" id="45007at2759"/>
<feature type="compositionally biased region" description="Basic residues" evidence="1">
    <location>
        <begin position="28"/>
        <end position="37"/>
    </location>
</feature>
<accession>A0A9P6N9Q1</accession>
<keyword evidence="2" id="KW-1133">Transmembrane helix</keyword>
<organism evidence="3 4">
    <name type="scientific">Cronartium quercuum f. sp. fusiforme G11</name>
    <dbReference type="NCBI Taxonomy" id="708437"/>
    <lineage>
        <taxon>Eukaryota</taxon>
        <taxon>Fungi</taxon>
        <taxon>Dikarya</taxon>
        <taxon>Basidiomycota</taxon>
        <taxon>Pucciniomycotina</taxon>
        <taxon>Pucciniomycetes</taxon>
        <taxon>Pucciniales</taxon>
        <taxon>Coleosporiaceae</taxon>
        <taxon>Cronartium</taxon>
    </lineage>
</organism>
<reference evidence="3" key="1">
    <citation type="submission" date="2013-11" db="EMBL/GenBank/DDBJ databases">
        <title>Genome sequence of the fusiform rust pathogen reveals effectors for host alternation and coevolution with pine.</title>
        <authorList>
            <consortium name="DOE Joint Genome Institute"/>
            <person name="Smith K."/>
            <person name="Pendleton A."/>
            <person name="Kubisiak T."/>
            <person name="Anderson C."/>
            <person name="Salamov A."/>
            <person name="Aerts A."/>
            <person name="Riley R."/>
            <person name="Clum A."/>
            <person name="Lindquist E."/>
            <person name="Ence D."/>
            <person name="Campbell M."/>
            <person name="Kronenberg Z."/>
            <person name="Feau N."/>
            <person name="Dhillon B."/>
            <person name="Hamelin R."/>
            <person name="Burleigh J."/>
            <person name="Smith J."/>
            <person name="Yandell M."/>
            <person name="Nelson C."/>
            <person name="Grigoriev I."/>
            <person name="Davis J."/>
        </authorList>
    </citation>
    <scope>NUCLEOTIDE SEQUENCE</scope>
    <source>
        <strain evidence="3">G11</strain>
    </source>
</reference>
<dbReference type="EMBL" id="MU167344">
    <property type="protein sequence ID" value="KAG0142575.1"/>
    <property type="molecule type" value="Genomic_DNA"/>
</dbReference>
<evidence type="ECO:0000256" key="1">
    <source>
        <dbReference type="SAM" id="MobiDB-lite"/>
    </source>
</evidence>
<comment type="caution">
    <text evidence="3">The sequence shown here is derived from an EMBL/GenBank/DDBJ whole genome shotgun (WGS) entry which is preliminary data.</text>
</comment>
<evidence type="ECO:0000256" key="2">
    <source>
        <dbReference type="SAM" id="Phobius"/>
    </source>
</evidence>
<proteinExistence type="predicted"/>
<keyword evidence="2" id="KW-0812">Transmembrane</keyword>
<evidence type="ECO:0000313" key="4">
    <source>
        <dbReference type="Proteomes" id="UP000886653"/>
    </source>
</evidence>
<name>A0A9P6N9Q1_9BASI</name>
<feature type="compositionally biased region" description="Polar residues" evidence="1">
    <location>
        <begin position="14"/>
        <end position="23"/>
    </location>
</feature>
<dbReference type="AlphaFoldDB" id="A0A9P6N9Q1"/>
<feature type="transmembrane region" description="Helical" evidence="2">
    <location>
        <begin position="43"/>
        <end position="71"/>
    </location>
</feature>
<sequence length="734" mass="83504">MFRAGAKSEGLPTFTPSPSSKRLLTSKGPRRKRSRSHSRLHPALYDILYTYPASFRTLILLLLLGGLLFWISTNLLVLFRFLFIDTLFSAGLLGKTHLALRKQPLIFIHSPWSAAVVWETNQNRTEDGRHQKGVGLRYWKSSPVNQNGLKTILMGDVDKAPEVMVPVVDVKRPTGRGDQNRWVHSVILDNLEPGSSYNYELVLESSEPCPTDPRHSAVLKSYGAYEFTWLGINPPDPAHIDHISDTSPTANRTVTPFHISIIGDTYKNPRQLHSLTKKYLDLQSYMPSPTSSFRPRKITKSTGSLPTKPHTLIHLGNAVSDPEDHREWQTSFWDPLTFQQKASSEVPILYARGPRDFDLNGTSIYTGGLPAVQLGELNRTRVALLKHQENRIILPGFTVAERQYTAIKSIKRDRRTRASFVGYSPHPRVRILVLDPNLVPERQAFIGSRSSLTELGDHEHWLLWEMARPEWKEASIRMIVVNVAPFPEYVDPQSWAENSQNNWETYVRTVFAPHFHAISPISIQFDIPPATIVISSQPAAYYRGLLQNHFARHYVNAVTPDKISANIKKGSNVEHDSTSDPHAPEIERGVIYVTIPGQGSGIKHTHPEGWGFYEIASDFSHRKNPTSFFSDLRFDLATTSFDSHEDQTMDWDENTVRRIEWEKEGIRFYHMLGSQSVCEPVHKVDVGHEDESYQKKNEKKFYGIGYDRLYFRVMTTKGQVIDKFVIEAAACRST</sequence>
<keyword evidence="4" id="KW-1185">Reference proteome</keyword>
<gene>
    <name evidence="3" type="ORF">CROQUDRAFT_50132</name>
</gene>